<dbReference type="AlphaFoldDB" id="A0A6A4HZ68"/>
<dbReference type="Proteomes" id="UP000799118">
    <property type="component" value="Unassembled WGS sequence"/>
</dbReference>
<sequence>MRLSLLLTVISWTRIFWIFLLLLFGRLLPSSLLGYATLWTPLRQTSTVLPSLWMKRKCSDLYDDAMIICLDDLSKWAY</sequence>
<accession>A0A6A4HZ68</accession>
<organism evidence="1 2">
    <name type="scientific">Gymnopus androsaceus JB14</name>
    <dbReference type="NCBI Taxonomy" id="1447944"/>
    <lineage>
        <taxon>Eukaryota</taxon>
        <taxon>Fungi</taxon>
        <taxon>Dikarya</taxon>
        <taxon>Basidiomycota</taxon>
        <taxon>Agaricomycotina</taxon>
        <taxon>Agaricomycetes</taxon>
        <taxon>Agaricomycetidae</taxon>
        <taxon>Agaricales</taxon>
        <taxon>Marasmiineae</taxon>
        <taxon>Omphalotaceae</taxon>
        <taxon>Gymnopus</taxon>
    </lineage>
</organism>
<evidence type="ECO:0000313" key="2">
    <source>
        <dbReference type="Proteomes" id="UP000799118"/>
    </source>
</evidence>
<keyword evidence="2" id="KW-1185">Reference proteome</keyword>
<evidence type="ECO:0000313" key="1">
    <source>
        <dbReference type="EMBL" id="KAE9402044.1"/>
    </source>
</evidence>
<dbReference type="EMBL" id="ML769439">
    <property type="protein sequence ID" value="KAE9402044.1"/>
    <property type="molecule type" value="Genomic_DNA"/>
</dbReference>
<name>A0A6A4HZ68_9AGAR</name>
<protein>
    <submittedName>
        <fullName evidence="1">Uncharacterized protein</fullName>
    </submittedName>
</protein>
<gene>
    <name evidence="1" type="ORF">BT96DRAFT_570267</name>
</gene>
<proteinExistence type="predicted"/>
<reference evidence="1" key="1">
    <citation type="journal article" date="2019" name="Environ. Microbiol.">
        <title>Fungal ecological strategies reflected in gene transcription - a case study of two litter decomposers.</title>
        <authorList>
            <person name="Barbi F."/>
            <person name="Kohler A."/>
            <person name="Barry K."/>
            <person name="Baskaran P."/>
            <person name="Daum C."/>
            <person name="Fauchery L."/>
            <person name="Ihrmark K."/>
            <person name="Kuo A."/>
            <person name="LaButti K."/>
            <person name="Lipzen A."/>
            <person name="Morin E."/>
            <person name="Grigoriev I.V."/>
            <person name="Henrissat B."/>
            <person name="Lindahl B."/>
            <person name="Martin F."/>
        </authorList>
    </citation>
    <scope>NUCLEOTIDE SEQUENCE</scope>
    <source>
        <strain evidence="1">JB14</strain>
    </source>
</reference>